<dbReference type="SUPFAM" id="SSF49854">
    <property type="entry name" value="Spermadhesin, CUB domain"/>
    <property type="match status" value="14"/>
</dbReference>
<evidence type="ECO:0000259" key="14">
    <source>
        <dbReference type="PROSITE" id="PS01180"/>
    </source>
</evidence>
<feature type="domain" description="Sushi" evidence="15">
    <location>
        <begin position="2894"/>
        <end position="2952"/>
    </location>
</feature>
<feature type="disulfide bond" evidence="12">
    <location>
        <begin position="2683"/>
        <end position="2710"/>
    </location>
</feature>
<feature type="domain" description="Sushi" evidence="15">
    <location>
        <begin position="2414"/>
        <end position="2475"/>
    </location>
</feature>
<evidence type="ECO:0000256" key="1">
    <source>
        <dbReference type="ARBA" id="ARBA00004370"/>
    </source>
</evidence>
<comment type="caution">
    <text evidence="12">Lacks conserved residue(s) required for the propagation of feature annotation.</text>
</comment>
<feature type="disulfide bond" evidence="12">
    <location>
        <begin position="2923"/>
        <end position="2950"/>
    </location>
</feature>
<feature type="domain" description="CUB" evidence="14">
    <location>
        <begin position="2244"/>
        <end position="2351"/>
    </location>
</feature>
<keyword evidence="17" id="KW-1185">Reference proteome</keyword>
<evidence type="ECO:0000256" key="3">
    <source>
        <dbReference type="ARBA" id="ARBA00022692"/>
    </source>
</evidence>
<evidence type="ECO:0000256" key="13">
    <source>
        <dbReference type="SAM" id="Phobius"/>
    </source>
</evidence>
<feature type="disulfide bond" evidence="12">
    <location>
        <begin position="3100"/>
        <end position="3127"/>
    </location>
</feature>
<dbReference type="InterPro" id="IPR035976">
    <property type="entry name" value="Sushi/SCR/CCP_sf"/>
</dbReference>
<dbReference type="FunFam" id="2.10.70.10:FF:000047">
    <property type="entry name" value="CUB and Sushi multiple domains 3"/>
    <property type="match status" value="1"/>
</dbReference>
<dbReference type="FunFam" id="2.10.70.10:FF:000014">
    <property type="entry name" value="Membrane cofactor protein"/>
    <property type="match status" value="1"/>
</dbReference>
<keyword evidence="4" id="KW-0732">Signal</keyword>
<feature type="domain" description="Sushi" evidence="15">
    <location>
        <begin position="2836"/>
        <end position="2893"/>
    </location>
</feature>
<dbReference type="Pfam" id="PF00431">
    <property type="entry name" value="CUB"/>
    <property type="match status" value="13"/>
</dbReference>
<keyword evidence="5" id="KW-0677">Repeat</keyword>
<dbReference type="InterPro" id="IPR000859">
    <property type="entry name" value="CUB_dom"/>
</dbReference>
<feature type="domain" description="Sushi" evidence="15">
    <location>
        <begin position="3133"/>
        <end position="3191"/>
    </location>
</feature>
<comment type="similarity">
    <text evidence="10">Belongs to the CSMD family.</text>
</comment>
<keyword evidence="6 13" id="KW-1133">Transmembrane helix</keyword>
<feature type="domain" description="Sushi" evidence="15">
    <location>
        <begin position="970"/>
        <end position="1029"/>
    </location>
</feature>
<name>A0A3B5MKS4_9TELE</name>
<feature type="domain" description="Sushi" evidence="15">
    <location>
        <begin position="122"/>
        <end position="183"/>
    </location>
</feature>
<feature type="domain" description="CUB" evidence="14">
    <location>
        <begin position="11"/>
        <end position="119"/>
    </location>
</feature>
<dbReference type="SMART" id="SM00032">
    <property type="entry name" value="CCP"/>
    <property type="match status" value="28"/>
</dbReference>
<evidence type="ECO:0000256" key="11">
    <source>
        <dbReference type="PROSITE-ProRule" id="PRU00059"/>
    </source>
</evidence>
<keyword evidence="9" id="KW-0325">Glycoprotein</keyword>
<dbReference type="PANTHER" id="PTHR45656:SF15">
    <property type="entry name" value="SUSHI DOMAIN-CONTAINING PROTEIN"/>
    <property type="match status" value="1"/>
</dbReference>
<dbReference type="SMART" id="SM00042">
    <property type="entry name" value="CUB"/>
    <property type="match status" value="13"/>
</dbReference>
<feature type="transmembrane region" description="Helical" evidence="13">
    <location>
        <begin position="3362"/>
        <end position="3383"/>
    </location>
</feature>
<dbReference type="PROSITE" id="PS01180">
    <property type="entry name" value="CUB"/>
    <property type="match status" value="13"/>
</dbReference>
<evidence type="ECO:0000256" key="2">
    <source>
        <dbReference type="ARBA" id="ARBA00022659"/>
    </source>
</evidence>
<dbReference type="FunFam" id="2.10.70.10:FF:000011">
    <property type="entry name" value="CUB and sushi domain-containing protein 3 isoform A"/>
    <property type="match status" value="4"/>
</dbReference>
<evidence type="ECO:0000256" key="6">
    <source>
        <dbReference type="ARBA" id="ARBA00022989"/>
    </source>
</evidence>
<dbReference type="Ensembl" id="ENSXCOT00000022005.1">
    <property type="protein sequence ID" value="ENSXCOP00000021741.1"/>
    <property type="gene ID" value="ENSXCOG00000016243.1"/>
</dbReference>
<evidence type="ECO:0000256" key="7">
    <source>
        <dbReference type="ARBA" id="ARBA00023136"/>
    </source>
</evidence>
<evidence type="ECO:0000256" key="12">
    <source>
        <dbReference type="PROSITE-ProRule" id="PRU00302"/>
    </source>
</evidence>
<feature type="disulfide bond" evidence="12">
    <location>
        <begin position="826"/>
        <end position="853"/>
    </location>
</feature>
<evidence type="ECO:0000259" key="15">
    <source>
        <dbReference type="PROSITE" id="PS50923"/>
    </source>
</evidence>
<organism evidence="16 17">
    <name type="scientific">Xiphophorus couchianus</name>
    <name type="common">Monterrey platyfish</name>
    <dbReference type="NCBI Taxonomy" id="32473"/>
    <lineage>
        <taxon>Eukaryota</taxon>
        <taxon>Metazoa</taxon>
        <taxon>Chordata</taxon>
        <taxon>Craniata</taxon>
        <taxon>Vertebrata</taxon>
        <taxon>Euteleostomi</taxon>
        <taxon>Actinopterygii</taxon>
        <taxon>Neopterygii</taxon>
        <taxon>Teleostei</taxon>
        <taxon>Neoteleostei</taxon>
        <taxon>Acanthomorphata</taxon>
        <taxon>Ovalentaria</taxon>
        <taxon>Atherinomorphae</taxon>
        <taxon>Cyprinodontiformes</taxon>
        <taxon>Poeciliidae</taxon>
        <taxon>Poeciliinae</taxon>
        <taxon>Xiphophorus</taxon>
    </lineage>
</organism>
<dbReference type="GeneTree" id="ENSGT00940000155549"/>
<feature type="domain" description="Sushi" evidence="15">
    <location>
        <begin position="2655"/>
        <end position="2712"/>
    </location>
</feature>
<evidence type="ECO:0000256" key="10">
    <source>
        <dbReference type="ARBA" id="ARBA00061013"/>
    </source>
</evidence>
<reference evidence="16" key="1">
    <citation type="submission" date="2025-08" db="UniProtKB">
        <authorList>
            <consortium name="Ensembl"/>
        </authorList>
    </citation>
    <scope>IDENTIFICATION</scope>
</reference>
<feature type="domain" description="Sushi" evidence="15">
    <location>
        <begin position="3192"/>
        <end position="3251"/>
    </location>
</feature>
<feature type="domain" description="Sushi" evidence="15">
    <location>
        <begin position="274"/>
        <end position="335"/>
    </location>
</feature>
<feature type="domain" description="CUB" evidence="14">
    <location>
        <begin position="2071"/>
        <end position="2178"/>
    </location>
</feature>
<dbReference type="FunFam" id="2.10.70.10:FF:000002">
    <property type="entry name" value="CUB and Sushi multiple domains 3"/>
    <property type="match status" value="10"/>
</dbReference>
<reference evidence="16" key="2">
    <citation type="submission" date="2025-09" db="UniProtKB">
        <authorList>
            <consortium name="Ensembl"/>
        </authorList>
    </citation>
    <scope>IDENTIFICATION</scope>
</reference>
<feature type="domain" description="CUB" evidence="14">
    <location>
        <begin position="511"/>
        <end position="619"/>
    </location>
</feature>
<feature type="domain" description="Sushi" evidence="15">
    <location>
        <begin position="1838"/>
        <end position="1897"/>
    </location>
</feature>
<dbReference type="CDD" id="cd00041">
    <property type="entry name" value="CUB"/>
    <property type="match status" value="13"/>
</dbReference>
<feature type="domain" description="Sushi" evidence="15">
    <location>
        <begin position="2351"/>
        <end position="2413"/>
    </location>
</feature>
<protein>
    <submittedName>
        <fullName evidence="16">Uncharacterized protein</fullName>
    </submittedName>
</protein>
<dbReference type="InterPro" id="IPR035914">
    <property type="entry name" value="Sperma_CUB_dom_sf"/>
</dbReference>
<feature type="domain" description="Sushi" evidence="15">
    <location>
        <begin position="452"/>
        <end position="509"/>
    </location>
</feature>
<feature type="domain" description="Sushi" evidence="15">
    <location>
        <begin position="622"/>
        <end position="683"/>
    </location>
</feature>
<keyword evidence="2 12" id="KW-0768">Sushi</keyword>
<keyword evidence="7 13" id="KW-0472">Membrane</keyword>
<dbReference type="PANTHER" id="PTHR45656">
    <property type="entry name" value="PROTEIN CBR-CLEC-78"/>
    <property type="match status" value="1"/>
</dbReference>
<evidence type="ECO:0000256" key="4">
    <source>
        <dbReference type="ARBA" id="ARBA00022729"/>
    </source>
</evidence>
<dbReference type="CDD" id="cd00033">
    <property type="entry name" value="CCP"/>
    <property type="match status" value="28"/>
</dbReference>
<feature type="domain" description="Sushi" evidence="15">
    <location>
        <begin position="2713"/>
        <end position="2774"/>
    </location>
</feature>
<feature type="disulfide bond" evidence="12">
    <location>
        <begin position="2569"/>
        <end position="2596"/>
    </location>
</feature>
<feature type="domain" description="CUB" evidence="14">
    <location>
        <begin position="685"/>
        <end position="793"/>
    </location>
</feature>
<comment type="subcellular location">
    <subcellularLocation>
        <location evidence="1">Membrane</location>
    </subcellularLocation>
</comment>
<feature type="domain" description="Sushi" evidence="15">
    <location>
        <begin position="798"/>
        <end position="855"/>
    </location>
</feature>
<feature type="domain" description="Sushi" evidence="15">
    <location>
        <begin position="3014"/>
        <end position="3071"/>
    </location>
</feature>
<dbReference type="SUPFAM" id="SSF57535">
    <property type="entry name" value="Complement control module/SCR domain"/>
    <property type="match status" value="28"/>
</dbReference>
<sequence>MFTSFCFIHTCGGTLKGWNGTIESPGFPYGYPNGANCTWVIVAEKGNRIHIVFQSFAVEEEYDFLSLYDGHPQPANFRTRLTGFTIPPPVTSSDSIFSLRLTSDFAVSAHGFKVAYEELRSSSCGNPGVPPKGIRNGTQFNVGDKIRYRCVTGYVLDGHSLLTCVTSTAGVSVWDFPVNSFYSNFPSEFRNHKVLTLRFSLLTGKNIPASVISNKNWLRLHFVTESNHRHRGFRAQYQGKTHMESKGIKMPHMPHSWSFCLCLVNEGGIKQVSNYCPDPGEPENGKRIGSDFSIGATAQFTCDDDHVLQGSKTITCQRVAEVFAAWSDHRPVCKVKTCGSNLQGPSGTFTSPNFPIQYESNSQCVWIITASDPNKVIQINFEEFDLEIGYDSLTIGDGGEVGDSKTIIQMLSGSFVPDLIVSMSHQMWLHLQSDESVGSIGFKINYKEIDKDSCGDPGTPLYGYKEGNGFLNGDVLRFKCQFGFELIGERMITCQNNNQWSANIPICIFPCFSNFTAPMGTVLSPDYPEGYGNNLNCVWLIISEPGSRIHLAFNDFDLEPPYDFLTIKDGDQSEATMLGRFSGAEVPSHLTSNSNILQLEFQADHSMSGRGFNITYSTFGHNECPDPGIPLNGRRFGDDFQLGNSISVVCEEGFIKTQGADTITCQLEDGNVMWSGPIPKCEAPCGGHYSGPSGVILSPGWPGYYKDSLSCEWVIEAEAGRSIKISFDRFQTELSYDFLEVHDGPNLLSPLVGSFNGTQVPQFLFSSSNFLYLLFTTDNSRSNSGFKIFYEVVTLDTFSCMDPGIPVNGLRLSHDLSIGSTVSFQCDPGYRLSHEEPLVCEKNHFWSHPLPTCDASCGGDIRGPAGIILSPGYPELYPNSLNCTWTVEVSHGKGVQFTFHSFHLEDHHDYLLITENGSFAQPLARLTGSERPAPVNAGLYGNFKAQLRFISDFSISLQGFNISFSEYNLEPCQDPGSPQFGWHTGSRFGIGDSLLFYCNTGYRLQGAKEIVCLGGGRHMWSAPLPRCVAECGSTVSNNEGVLLSPNYPMNYDNGHECVYSIQVQTGKGINITASAFQLAQGDILKLYDGKDGTAPLLGTYTGTLMQGLSLTSTSNYLWLEFNTDLESTAAGFRLIYHSFELSHCDDPGVPQFGFKTSDHGHFAGSDISFGCEQGYTLHGSATLKCMTGERRAWDNNLPSCIAECGGSFKGESTGRILSPGYPFPYDNNLRCTWTIEVSPGNIVSLQFLAFDTEASHDILKVWDGPPENEMALKEVSGSLLPEGIHSTLNIVTIQFETDFYITKSGFAIDFSSSLATACRDPGIPMNGSRNGEGREPGDSVTFSCDPGYELQGESRITCIQVENRYYWQPSPPSCIAPCGGNVTGSSGFILSPNYPHPYPHSKDCDWLIAVHSDYVISLAFISFSIEPNYDFLYIYDGPDSSTYLIGSFQDSKLPEKIESTSNFMYLAFRSDGTVSYTGFHLEYKAKLREACFDPGNVMNGTRMGADYKLGSMVTFHCEAGYLLQGHSTLTCVMGNSKRPEWDRAKPTCQAPCGGHFTGLEGTVLSPNYPHNYTRGQSCVYDIFVPGDFVLFGQFVVFQTLNTDVVKIYDGPSTDSALLSSIYGSHSGETLPLSSGNKITLKFTANGTDTAKGFHFVYQAVPRTSATQCSSVPEPRFGKRTGNDFGIGMVVLFECNPGYTLHGSNAIRCEAVPNALAQWNGTVPTCAVPCGGVLTERRGTILSPGYPETYSNYLNCAWRISVPEGAGIQIQVVTFATEHNWDSLDFFDGMDGNAPRLGSYSGTTIPQLLNSTSNNLYLTFQSDISVSAAGFHLEYTGLDSCPEPAPPSNGQKVGDRYTVGDMVSFQCDQGFSLQGNAYVTCMPGPVRRWNYPVPLCIAQCGGSMTDFSGVILSPGFPGNYQSSLDCTWRVQLPIGFGIHLQFLNFSTEPVHDYLEVRSGTLETGTVIDRFSGPVVPNSLFSTTHETTLFFHSDYSQNKPGFHIVYQAYELQRCPDPRPFRNGIVIGQDYSVGMTISFECLPGYTLIGEASLTCLHGVSRNWNHPIPRCEALCGGNITSLNGTIYSPGHPAEYPHFQDCMWTVRVPPGYGIYINFSVINTEPIYDYITVWDGPDQTSPQIGQFSGTSLQEGVSTTANQVLIKFHSDFSTSGFFELHYYAYQLRTCQPPPPVANATILTDDDEFEIGDIIRYSCQLGFTLVGSEILTCRLGERLQMDGPPPVCQVQCPAYEVRFDSTGEILSPGYPENYSNLQTCSWLINVEKGYNITLNFELFETEKEFDILEIFDGIQSLSTLSGDIETPFNLTTTGHQLLLRWSTDHATNRRGFHIRYVAMYCSTPDSPHHGSVVRQTGGHLNSMVTWACDRGYKLIGKSTAECKKTSYGYYAWDAPVPACQAVSCGVPSAPVNGGVLAADYSVGTRVTYFCNSGYRLSSKELTTTVCQPDGTWSNHNKIPRCIVMTCPSLSSFSLDHGRWRIVNGSHYEYGTKIIFTCNPGYYRVGPAHIQCLANGAWSWRNERPRCRIISCGELPTPPNGKKIGTQITFGASAIFSCNLGYVSTGSTVRECLLSGLWSGMDTQCLAGHCGIPEQIVNGQVIGENFGYRDTVVYQCNPGFRLIGSSVRICQQDHNWSGHLPVSVTCGHPGSPIYGRTTGDGFNYNDVVRFACNKGYTLEGPSTAQCQANRQWSHQPPTCRVVNCTDPGIPANSIRESKIEHGNFTFGSVVFYDCNPGYYLFGSSVLTCQPMGHWDKPLPECIEVDCGHPGTPPHAVITGEKFTFGSRVCYSCRDDRQLIGDSSLTCQLNGHWSGPLPHCSGDSSGTCGDPGTPAHASREAGNFKVRSKVRFTCAVGHTLYGSAERICFPNGTWSGKQPFCKPVQCANPGTPAHGHISRVDGTTFSHSIVYSCMEGFFLTGSPTRQCLANGTWSGTAPNCTMITCSDPGIPANGLRFGDDATVGQNVTFSCQPGFVIMGGESAISRTCTNNGTWSGTMPSCQVVTCPTPPSVPNGLLEGSVLEWGSSVSYGCLPGYELSFPAVLTCTGNGMWSGDLPQCLPKFCGDPGMPSRGRREGRSFIFKSEVAFSCSAPYVLVGATTRICQEDGTWSGSQPRCIEPTRSTCENPGIPEHGFMNYSTGFKVGSRVDFQCQQGHILQGSTTRLCLPDLTWTGIQPTCVPHSCKQPRSPANADVMGLDLPSYGYTLVYTCQPGYFLSGGSEHRVCRSDGSWTGKVPVCRGTLSAEVCRVPDDVFAPDFVWKGSYDYKGQKQPMSLTVTSFNVTTGKVNVTLTDSSTEFLLSGVYKRQETRLTLLLYQMKALTYSSLGRIMDEENVTLADPETTGSTNSSSVAVAILVPFFALIFAGLGFYLYKQRKTDKAQYTGCSVHENNNGQATFENPMYNTNTKAAEGKVVRFDPNLNTICTMV</sequence>
<feature type="domain" description="Sushi" evidence="15">
    <location>
        <begin position="1666"/>
        <end position="1727"/>
    </location>
</feature>
<feature type="disulfide bond" evidence="12">
    <location>
        <begin position="2864"/>
        <end position="2891"/>
    </location>
</feature>
<feature type="disulfide bond" evidence="12">
    <location>
        <begin position="480"/>
        <end position="507"/>
    </location>
</feature>
<evidence type="ECO:0000256" key="9">
    <source>
        <dbReference type="ARBA" id="ARBA00023180"/>
    </source>
</evidence>
<dbReference type="Gene3D" id="2.60.120.290">
    <property type="entry name" value="Spermadhesin, CUB domain"/>
    <property type="match status" value="13"/>
</dbReference>
<keyword evidence="8 12" id="KW-1015">Disulfide bond</keyword>
<feature type="domain" description="CUB" evidence="14">
    <location>
        <begin position="857"/>
        <end position="967"/>
    </location>
</feature>
<feature type="domain" description="Sushi" evidence="15">
    <location>
        <begin position="2476"/>
        <end position="2540"/>
    </location>
</feature>
<feature type="domain" description="Sushi" evidence="15">
    <location>
        <begin position="1142"/>
        <end position="1202"/>
    </location>
</feature>
<dbReference type="Proteomes" id="UP000261380">
    <property type="component" value="Unplaced"/>
</dbReference>
<feature type="domain" description="Sushi" evidence="15">
    <location>
        <begin position="1489"/>
        <end position="1550"/>
    </location>
</feature>
<feature type="domain" description="Sushi" evidence="15">
    <location>
        <begin position="1316"/>
        <end position="1376"/>
    </location>
</feature>
<feature type="domain" description="Sushi" evidence="15">
    <location>
        <begin position="2181"/>
        <end position="2242"/>
    </location>
</feature>
<feature type="disulfide bond" evidence="11">
    <location>
        <begin position="1204"/>
        <end position="1231"/>
    </location>
</feature>
<dbReference type="FunFam" id="2.60.120.290:FF:000001">
    <property type="entry name" value="CUB and sushi domain-containing protein 3 isoform X1"/>
    <property type="match status" value="11"/>
</dbReference>
<feature type="domain" description="CUB" evidence="14">
    <location>
        <begin position="338"/>
        <end position="449"/>
    </location>
</feature>
<dbReference type="InterPro" id="IPR051277">
    <property type="entry name" value="SEZ6_CSMD_C4BPB_Regulators"/>
</dbReference>
<feature type="domain" description="Sushi" evidence="15">
    <location>
        <begin position="2775"/>
        <end position="2832"/>
    </location>
</feature>
<feature type="disulfide bond" evidence="12">
    <location>
        <begin position="3042"/>
        <end position="3069"/>
    </location>
</feature>
<feature type="domain" description="Sushi" evidence="15">
    <location>
        <begin position="3072"/>
        <end position="3129"/>
    </location>
</feature>
<feature type="domain" description="CUB" evidence="14">
    <location>
        <begin position="1899"/>
        <end position="2007"/>
    </location>
</feature>
<evidence type="ECO:0000256" key="5">
    <source>
        <dbReference type="ARBA" id="ARBA00022737"/>
    </source>
</evidence>
<feature type="disulfide bond" evidence="12">
    <location>
        <begin position="3162"/>
        <end position="3189"/>
    </location>
</feature>
<dbReference type="Pfam" id="PF00084">
    <property type="entry name" value="Sushi"/>
    <property type="match status" value="28"/>
</dbReference>
<proteinExistence type="inferred from homology"/>
<evidence type="ECO:0000313" key="16">
    <source>
        <dbReference type="Ensembl" id="ENSXCOP00000021741.1"/>
    </source>
</evidence>
<feature type="domain" description="CUB" evidence="14">
    <location>
        <begin position="1729"/>
        <end position="1837"/>
    </location>
</feature>
<accession>A0A3B5MKS4</accession>
<feature type="domain" description="Sushi" evidence="15">
    <location>
        <begin position="2599"/>
        <end position="2652"/>
    </location>
</feature>
<evidence type="ECO:0000256" key="8">
    <source>
        <dbReference type="ARBA" id="ARBA00023157"/>
    </source>
</evidence>
<evidence type="ECO:0000313" key="17">
    <source>
        <dbReference type="Proteomes" id="UP000261380"/>
    </source>
</evidence>
<keyword evidence="3 13" id="KW-0812">Transmembrane</keyword>
<feature type="domain" description="CUB" evidence="14">
    <location>
        <begin position="1552"/>
        <end position="1660"/>
    </location>
</feature>
<dbReference type="GO" id="GO:0016020">
    <property type="term" value="C:membrane"/>
    <property type="evidence" value="ECO:0007669"/>
    <property type="project" value="UniProtKB-SubCell"/>
</dbReference>
<feature type="domain" description="CUB" evidence="14">
    <location>
        <begin position="1031"/>
        <end position="1139"/>
    </location>
</feature>
<feature type="domain" description="Sushi" evidence="15">
    <location>
        <begin position="2541"/>
        <end position="2598"/>
    </location>
</feature>
<feature type="domain" description="Sushi" evidence="15">
    <location>
        <begin position="2010"/>
        <end position="2069"/>
    </location>
</feature>
<dbReference type="PROSITE" id="PS50923">
    <property type="entry name" value="SUSHI"/>
    <property type="match status" value="28"/>
</dbReference>
<dbReference type="Gene3D" id="2.10.70.10">
    <property type="entry name" value="Complement Module, domain 1"/>
    <property type="match status" value="28"/>
</dbReference>
<feature type="disulfide bond" evidence="12">
    <location>
        <begin position="2745"/>
        <end position="2772"/>
    </location>
</feature>
<feature type="disulfide bond" evidence="12">
    <location>
        <begin position="2803"/>
        <end position="2830"/>
    </location>
</feature>
<dbReference type="InterPro" id="IPR000436">
    <property type="entry name" value="Sushi_SCR_CCP_dom"/>
</dbReference>
<feature type="domain" description="CUB" evidence="14">
    <location>
        <begin position="1378"/>
        <end position="1486"/>
    </location>
</feature>
<feature type="disulfide bond" evidence="12">
    <location>
        <begin position="2955"/>
        <end position="2998"/>
    </location>
</feature>
<feature type="domain" description="CUB" evidence="14">
    <location>
        <begin position="1204"/>
        <end position="1313"/>
    </location>
</feature>
<feature type="domain" description="Sushi" evidence="15">
    <location>
        <begin position="2953"/>
        <end position="3013"/>
    </location>
</feature>